<gene>
    <name evidence="11 16" type="primary">tig</name>
    <name evidence="16" type="ORF">KQI42_18370</name>
</gene>
<dbReference type="PANTHER" id="PTHR30560">
    <property type="entry name" value="TRIGGER FACTOR CHAPERONE AND PEPTIDYL-PROLYL CIS/TRANS ISOMERASE"/>
    <property type="match status" value="1"/>
</dbReference>
<reference evidence="16 17" key="1">
    <citation type="submission" date="2021-06" db="EMBL/GenBank/DDBJ databases">
        <authorList>
            <person name="Sun Q."/>
            <person name="Li D."/>
        </authorList>
    </citation>
    <scope>NUCLEOTIDE SEQUENCE [LARGE SCALE GENOMIC DNA]</scope>
    <source>
        <strain evidence="16 17">MSJ-40</strain>
    </source>
</reference>
<keyword evidence="14" id="KW-0175">Coiled coil</keyword>
<evidence type="ECO:0000256" key="1">
    <source>
        <dbReference type="ARBA" id="ARBA00000971"/>
    </source>
</evidence>
<dbReference type="NCBIfam" id="TIGR00115">
    <property type="entry name" value="tig"/>
    <property type="match status" value="1"/>
</dbReference>
<evidence type="ECO:0000256" key="13">
    <source>
        <dbReference type="RuleBase" id="RU003914"/>
    </source>
</evidence>
<dbReference type="InterPro" id="IPR008881">
    <property type="entry name" value="Trigger_fac_ribosome-bd_bac"/>
</dbReference>
<keyword evidence="7 11" id="KW-0413">Isomerase</keyword>
<feature type="coiled-coil region" evidence="14">
    <location>
        <begin position="268"/>
        <end position="302"/>
    </location>
</feature>
<dbReference type="Pfam" id="PF00254">
    <property type="entry name" value="FKBP_C"/>
    <property type="match status" value="1"/>
</dbReference>
<dbReference type="PANTHER" id="PTHR30560:SF3">
    <property type="entry name" value="TRIGGER FACTOR-LIKE PROTEIN TIG, CHLOROPLASTIC"/>
    <property type="match status" value="1"/>
</dbReference>
<protein>
    <recommendedName>
        <fullName evidence="4 11">Trigger factor</fullName>
        <shortName evidence="11">TF</shortName>
        <ecNumber evidence="3 11">5.2.1.8</ecNumber>
    </recommendedName>
    <alternativeName>
        <fullName evidence="10 11">PPIase</fullName>
    </alternativeName>
</protein>
<evidence type="ECO:0000256" key="4">
    <source>
        <dbReference type="ARBA" id="ARBA00016902"/>
    </source>
</evidence>
<dbReference type="InterPro" id="IPR008880">
    <property type="entry name" value="Trigger_fac_C"/>
</dbReference>
<comment type="function">
    <text evidence="9 11">Involved in protein export. Acts as a chaperone by maintaining the newly synthesized protein in an open conformation. Functions as a peptidyl-prolyl cis-trans isomerase.</text>
</comment>
<evidence type="ECO:0000256" key="3">
    <source>
        <dbReference type="ARBA" id="ARBA00013194"/>
    </source>
</evidence>
<evidence type="ECO:0000256" key="11">
    <source>
        <dbReference type="HAMAP-Rule" id="MF_00303"/>
    </source>
</evidence>
<evidence type="ECO:0000256" key="10">
    <source>
        <dbReference type="ARBA" id="ARBA00029986"/>
    </source>
</evidence>
<dbReference type="EC" id="5.2.1.8" evidence="3 11"/>
<name>A0ABS6EAL9_9FIRM</name>
<keyword evidence="17" id="KW-1185">Reference proteome</keyword>
<comment type="similarity">
    <text evidence="2 11 13">Belongs to the FKBP-type PPIase family. Tig subfamily.</text>
</comment>
<keyword evidence="8 11" id="KW-0131">Cell cycle</keyword>
<evidence type="ECO:0000256" key="7">
    <source>
        <dbReference type="ARBA" id="ARBA00023235"/>
    </source>
</evidence>
<dbReference type="Pfam" id="PF05697">
    <property type="entry name" value="Trigger_N"/>
    <property type="match status" value="1"/>
</dbReference>
<comment type="caution">
    <text evidence="16">The sequence shown here is derived from an EMBL/GenBank/DDBJ whole genome shotgun (WGS) entry which is preliminary data.</text>
</comment>
<dbReference type="GO" id="GO:0003755">
    <property type="term" value="F:peptidyl-prolyl cis-trans isomerase activity"/>
    <property type="evidence" value="ECO:0007669"/>
    <property type="project" value="UniProtKB-EC"/>
</dbReference>
<keyword evidence="6 11" id="KW-0143">Chaperone</keyword>
<evidence type="ECO:0000256" key="12">
    <source>
        <dbReference type="PROSITE-ProRule" id="PRU00277"/>
    </source>
</evidence>
<accession>A0ABS6EAL9</accession>
<comment type="catalytic activity">
    <reaction evidence="1 11 12">
        <text>[protein]-peptidylproline (omega=180) = [protein]-peptidylproline (omega=0)</text>
        <dbReference type="Rhea" id="RHEA:16237"/>
        <dbReference type="Rhea" id="RHEA-COMP:10747"/>
        <dbReference type="Rhea" id="RHEA-COMP:10748"/>
        <dbReference type="ChEBI" id="CHEBI:83833"/>
        <dbReference type="ChEBI" id="CHEBI:83834"/>
        <dbReference type="EC" id="5.2.1.8"/>
    </reaction>
</comment>
<dbReference type="RefSeq" id="WP_216521887.1">
    <property type="nucleotide sequence ID" value="NZ_JAHLPM010000022.1"/>
</dbReference>
<dbReference type="Pfam" id="PF05698">
    <property type="entry name" value="Trigger_C"/>
    <property type="match status" value="1"/>
</dbReference>
<evidence type="ECO:0000313" key="17">
    <source>
        <dbReference type="Proteomes" id="UP000749471"/>
    </source>
</evidence>
<evidence type="ECO:0000259" key="15">
    <source>
        <dbReference type="PROSITE" id="PS50059"/>
    </source>
</evidence>
<comment type="subcellular location">
    <subcellularLocation>
        <location evidence="11">Cytoplasm</location>
    </subcellularLocation>
    <text evidence="11">About half TF is bound to the ribosome near the polypeptide exit tunnel while the other half is free in the cytoplasm.</text>
</comment>
<dbReference type="EMBL" id="JAHLPM010000022">
    <property type="protein sequence ID" value="MBU5439978.1"/>
    <property type="molecule type" value="Genomic_DNA"/>
</dbReference>
<proteinExistence type="inferred from homology"/>
<dbReference type="Proteomes" id="UP000749471">
    <property type="component" value="Unassembled WGS sequence"/>
</dbReference>
<comment type="domain">
    <text evidence="11">Consists of 3 domains; the N-terminus binds the ribosome, the middle domain has PPIase activity, while the C-terminus has intrinsic chaperone activity on its own.</text>
</comment>
<dbReference type="InterPro" id="IPR005215">
    <property type="entry name" value="Trig_fac"/>
</dbReference>
<keyword evidence="11" id="KW-0963">Cytoplasm</keyword>
<evidence type="ECO:0000256" key="2">
    <source>
        <dbReference type="ARBA" id="ARBA00005464"/>
    </source>
</evidence>
<dbReference type="PIRSF" id="PIRSF003095">
    <property type="entry name" value="Trigger_factor"/>
    <property type="match status" value="1"/>
</dbReference>
<dbReference type="PROSITE" id="PS50059">
    <property type="entry name" value="FKBP_PPIASE"/>
    <property type="match status" value="1"/>
</dbReference>
<evidence type="ECO:0000256" key="6">
    <source>
        <dbReference type="ARBA" id="ARBA00023186"/>
    </source>
</evidence>
<sequence length="429" mass="49581">MNVVLEKKENNKATFNIEVTEENFEKAVQKAYLKNRGRFNIPGFRKGKVPRKIIEMNYGEGIFYEEALNIILPEAYDKAIADLNLEPVDSPEVDIEQLEKGKPVMIKVEVVIKPEVNLGDYKSIEIEKIEYNVTDEILDNELKSIQEMNARIIEAGDREIKDGDILTIDFEGYVDGEQFEGGTAENQQLEIGSNTFIPGFEEQLIGKRKGETVEVNVKFPEDYFEEKLKNKDAVFKVTIHEVKEKELPILDDEFAKDVSDFDTLDEYKESIKERLEKDFKNKEKIEKENKIIEKTMEISEVDIPEVMIDTQVENEIREFDYRLKMQGLNLDQYLTLTSTTMDDLKDQLRPVAEKRVKGDLVLDAIGKAENLVVTEEDVDAELEKMAKEYQQEDVKRFISDMKRGDLGYLKTGIMRDKTIELLMVNAKIN</sequence>
<evidence type="ECO:0000256" key="14">
    <source>
        <dbReference type="SAM" id="Coils"/>
    </source>
</evidence>
<evidence type="ECO:0000256" key="5">
    <source>
        <dbReference type="ARBA" id="ARBA00022618"/>
    </source>
</evidence>
<dbReference type="HAMAP" id="MF_00303">
    <property type="entry name" value="Trigger_factor_Tig"/>
    <property type="match status" value="1"/>
</dbReference>
<evidence type="ECO:0000256" key="9">
    <source>
        <dbReference type="ARBA" id="ARBA00024849"/>
    </source>
</evidence>
<dbReference type="InterPro" id="IPR001179">
    <property type="entry name" value="PPIase_FKBP_dom"/>
</dbReference>
<evidence type="ECO:0000256" key="8">
    <source>
        <dbReference type="ARBA" id="ARBA00023306"/>
    </source>
</evidence>
<feature type="domain" description="PPIase FKBP-type" evidence="15">
    <location>
        <begin position="163"/>
        <end position="243"/>
    </location>
</feature>
<keyword evidence="5 11" id="KW-0132">Cell division</keyword>
<organism evidence="16 17">
    <name type="scientific">Tissierella simiarum</name>
    <dbReference type="NCBI Taxonomy" id="2841534"/>
    <lineage>
        <taxon>Bacteria</taxon>
        <taxon>Bacillati</taxon>
        <taxon>Bacillota</taxon>
        <taxon>Tissierellia</taxon>
        <taxon>Tissierellales</taxon>
        <taxon>Tissierellaceae</taxon>
        <taxon>Tissierella</taxon>
    </lineage>
</organism>
<keyword evidence="11 12" id="KW-0697">Rotamase</keyword>
<evidence type="ECO:0000313" key="16">
    <source>
        <dbReference type="EMBL" id="MBU5439978.1"/>
    </source>
</evidence>